<accession>A0A176WAG7</accession>
<proteinExistence type="predicted"/>
<dbReference type="EMBL" id="LVLJ01001437">
    <property type="protein sequence ID" value="OAE29581.1"/>
    <property type="molecule type" value="Genomic_DNA"/>
</dbReference>
<name>A0A176WAG7_MARPO</name>
<evidence type="ECO:0000313" key="1">
    <source>
        <dbReference type="EMBL" id="OAE29581.1"/>
    </source>
</evidence>
<protein>
    <submittedName>
        <fullName evidence="1">Uncharacterized protein</fullName>
    </submittedName>
</protein>
<keyword evidence="2" id="KW-1185">Reference proteome</keyword>
<sequence length="216" mass="24440">MVSVREAIFGSAKKRSSTISSSSIKEGEVQNGVERNLKDDWNLSPDDVQAIMSSTRVKNLHYCQSALTSFRSSQSETECQSARPGRDKHINHDFAVFDLTATKFDGQHFNFFISAEKEGGGQEGGDSGIYIKVLTPEECKQLEDNILKSWEGFSTLVPLDILTRRLSEYDKHYNLVYNNCWDYATAACKIILLLLSKQPDVNHENKQYFIDNAEKI</sequence>
<evidence type="ECO:0000313" key="2">
    <source>
        <dbReference type="Proteomes" id="UP000077202"/>
    </source>
</evidence>
<dbReference type="Proteomes" id="UP000077202">
    <property type="component" value="Unassembled WGS sequence"/>
</dbReference>
<gene>
    <name evidence="1" type="ORF">AXG93_4003s1020</name>
</gene>
<comment type="caution">
    <text evidence="1">The sequence shown here is derived from an EMBL/GenBank/DDBJ whole genome shotgun (WGS) entry which is preliminary data.</text>
</comment>
<organism evidence="1 2">
    <name type="scientific">Marchantia polymorpha subsp. ruderalis</name>
    <dbReference type="NCBI Taxonomy" id="1480154"/>
    <lineage>
        <taxon>Eukaryota</taxon>
        <taxon>Viridiplantae</taxon>
        <taxon>Streptophyta</taxon>
        <taxon>Embryophyta</taxon>
        <taxon>Marchantiophyta</taxon>
        <taxon>Marchantiopsida</taxon>
        <taxon>Marchantiidae</taxon>
        <taxon>Marchantiales</taxon>
        <taxon>Marchantiaceae</taxon>
        <taxon>Marchantia</taxon>
    </lineage>
</organism>
<dbReference type="AlphaFoldDB" id="A0A176WAG7"/>
<reference evidence="1" key="1">
    <citation type="submission" date="2016-03" db="EMBL/GenBank/DDBJ databases">
        <title>Mechanisms controlling the formation of the plant cell surface in tip-growing cells are functionally conserved among land plants.</title>
        <authorList>
            <person name="Honkanen S."/>
            <person name="Jones V.A."/>
            <person name="Morieri G."/>
            <person name="Champion C."/>
            <person name="Hetherington A.J."/>
            <person name="Kelly S."/>
            <person name="Saint-Marcoux D."/>
            <person name="Proust H."/>
            <person name="Prescott H."/>
            <person name="Dolan L."/>
        </authorList>
    </citation>
    <scope>NUCLEOTIDE SEQUENCE [LARGE SCALE GENOMIC DNA]</scope>
    <source>
        <tissue evidence="1">Whole gametophyte</tissue>
    </source>
</reference>